<dbReference type="Proteomes" id="UP000834106">
    <property type="component" value="Chromosome 1"/>
</dbReference>
<keyword evidence="2" id="KW-1185">Reference proteome</keyword>
<sequence length="240" mass="27233">MERKKLLLENGEKSQEKRHGKGCVCGGKWTDKFSIDDDTWKVISSQDATIEIKLEPQMKNGDTYLYVSRHPLLFPTHHVGSMALMLSMEDHNFRRRCYSIGVYGFKVTSKFRFSVTIQDSPREKVGQHAASCSSSMEVDTIECGNCKRCISSRTITLHEAYCSRHSIICQHPVCGIVLRMEEAKIHVHCKKCGHAFHGVEIDKHVKVFHEPLHCPCGIVLEKEQMVMIMLSASLLSLLPT</sequence>
<organism evidence="1 2">
    <name type="scientific">Fraxinus pennsylvanica</name>
    <dbReference type="NCBI Taxonomy" id="56036"/>
    <lineage>
        <taxon>Eukaryota</taxon>
        <taxon>Viridiplantae</taxon>
        <taxon>Streptophyta</taxon>
        <taxon>Embryophyta</taxon>
        <taxon>Tracheophyta</taxon>
        <taxon>Spermatophyta</taxon>
        <taxon>Magnoliopsida</taxon>
        <taxon>eudicotyledons</taxon>
        <taxon>Gunneridae</taxon>
        <taxon>Pentapetalae</taxon>
        <taxon>asterids</taxon>
        <taxon>lamiids</taxon>
        <taxon>Lamiales</taxon>
        <taxon>Oleaceae</taxon>
        <taxon>Oleeae</taxon>
        <taxon>Fraxinus</taxon>
    </lineage>
</organism>
<evidence type="ECO:0000313" key="1">
    <source>
        <dbReference type="EMBL" id="CAI9754443.1"/>
    </source>
</evidence>
<protein>
    <submittedName>
        <fullName evidence="1">Uncharacterized protein</fullName>
    </submittedName>
</protein>
<accession>A0AAD1YQC0</accession>
<evidence type="ECO:0000313" key="2">
    <source>
        <dbReference type="Proteomes" id="UP000834106"/>
    </source>
</evidence>
<dbReference type="AlphaFoldDB" id="A0AAD1YQC0"/>
<name>A0AAD1YQC0_9LAMI</name>
<gene>
    <name evidence="1" type="ORF">FPE_LOCUS1874</name>
</gene>
<proteinExistence type="predicted"/>
<dbReference type="Pfam" id="PF23580">
    <property type="entry name" value="Znf_XAF1_N"/>
    <property type="match status" value="1"/>
</dbReference>
<dbReference type="EMBL" id="OU503036">
    <property type="protein sequence ID" value="CAI9754443.1"/>
    <property type="molecule type" value="Genomic_DNA"/>
</dbReference>
<reference evidence="1" key="1">
    <citation type="submission" date="2023-05" db="EMBL/GenBank/DDBJ databases">
        <authorList>
            <person name="Huff M."/>
        </authorList>
    </citation>
    <scope>NUCLEOTIDE SEQUENCE</scope>
</reference>